<dbReference type="GO" id="GO:0004521">
    <property type="term" value="F:RNA endonuclease activity"/>
    <property type="evidence" value="ECO:0007669"/>
    <property type="project" value="InterPro"/>
</dbReference>
<comment type="caution">
    <text evidence="1">The sequence shown here is derived from an EMBL/GenBank/DDBJ whole genome shotgun (WGS) entry which is preliminary data.</text>
</comment>
<dbReference type="Proteomes" id="UP000693672">
    <property type="component" value="Unassembled WGS sequence"/>
</dbReference>
<evidence type="ECO:0000313" key="2">
    <source>
        <dbReference type="Proteomes" id="UP000693672"/>
    </source>
</evidence>
<dbReference type="Pfam" id="PF13958">
    <property type="entry name" value="ToxN_toxin"/>
    <property type="match status" value="1"/>
</dbReference>
<dbReference type="EMBL" id="CAJVAS010000070">
    <property type="protein sequence ID" value="CAG7652446.1"/>
    <property type="molecule type" value="Genomic_DNA"/>
</dbReference>
<sequence length="177" mass="21220">MSSSETEDIEKILFYRVTDNYINFLHSHDDKVQYNDRRGNLRPYIGILLNIGDHQYFAPLSSYENKPRYKKKNKSFDKVYDDPAKDPVAIIKYNCMIPFLESEFTYVDFKDFEHDPKYRSLLEAEYQYIKTHRSTILSNARKLYDEVSKGRGYFYDSSVKFMNLERIYRDFNLISST</sequence>
<reference evidence="1" key="1">
    <citation type="submission" date="2021-06" db="EMBL/GenBank/DDBJ databases">
        <authorList>
            <person name="Criscuolo A."/>
        </authorList>
    </citation>
    <scope>NUCLEOTIDE SEQUENCE</scope>
    <source>
        <strain evidence="1">CIP111600</strain>
    </source>
</reference>
<proteinExistence type="predicted"/>
<evidence type="ECO:0000313" key="1">
    <source>
        <dbReference type="EMBL" id="CAG7652446.1"/>
    </source>
</evidence>
<keyword evidence="2" id="KW-1185">Reference proteome</keyword>
<gene>
    <name evidence="1" type="primary">toxN</name>
    <name evidence="1" type="ORF">PAESOLCIP111_06539</name>
</gene>
<dbReference type="GO" id="GO:0003723">
    <property type="term" value="F:RNA binding"/>
    <property type="evidence" value="ECO:0007669"/>
    <property type="project" value="InterPro"/>
</dbReference>
<dbReference type="AlphaFoldDB" id="A0A916KAE4"/>
<dbReference type="EC" id="3.1.-.-" evidence="1"/>
<name>A0A916KAE4_9BACL</name>
<organism evidence="1 2">
    <name type="scientific">Paenibacillus solanacearum</name>
    <dbReference type="NCBI Taxonomy" id="2048548"/>
    <lineage>
        <taxon>Bacteria</taxon>
        <taxon>Bacillati</taxon>
        <taxon>Bacillota</taxon>
        <taxon>Bacilli</taxon>
        <taxon>Bacillales</taxon>
        <taxon>Paenibacillaceae</taxon>
        <taxon>Paenibacillus</taxon>
    </lineage>
</organism>
<dbReference type="GO" id="GO:0016787">
    <property type="term" value="F:hydrolase activity"/>
    <property type="evidence" value="ECO:0007669"/>
    <property type="project" value="UniProtKB-KW"/>
</dbReference>
<dbReference type="InterPro" id="IPR025911">
    <property type="entry name" value="ToxN/AbiQ_toxin"/>
</dbReference>
<keyword evidence="1" id="KW-0378">Hydrolase</keyword>
<protein>
    <submittedName>
        <fullName evidence="1">Endoribonuclease ToxN</fullName>
        <ecNumber evidence="1">3.1.-.-</ecNumber>
    </submittedName>
</protein>
<accession>A0A916KAE4</accession>
<dbReference type="RefSeq" id="WP_218096186.1">
    <property type="nucleotide sequence ID" value="NZ_CAJVAS010000070.1"/>
</dbReference>